<evidence type="ECO:0000259" key="1">
    <source>
        <dbReference type="Pfam" id="PF09643"/>
    </source>
</evidence>
<comment type="caution">
    <text evidence="2">The sequence shown here is derived from an EMBL/GenBank/DDBJ whole genome shotgun (WGS) entry which is preliminary data.</text>
</comment>
<evidence type="ECO:0000313" key="2">
    <source>
        <dbReference type="EMBL" id="EMY61067.1"/>
    </source>
</evidence>
<gene>
    <name evidence="2" type="ORF">LEP1GSC203_1396</name>
</gene>
<proteinExistence type="predicted"/>
<keyword evidence="3" id="KW-1185">Reference proteome</keyword>
<dbReference type="Pfam" id="PF09643">
    <property type="entry name" value="YopX"/>
    <property type="match status" value="1"/>
</dbReference>
<name>N1VW99_9LEPT</name>
<dbReference type="STRING" id="1257025.LEP1GSC203_1396"/>
<dbReference type="AlphaFoldDB" id="N1VW99"/>
<dbReference type="SUPFAM" id="SSF159006">
    <property type="entry name" value="YopX-like"/>
    <property type="match status" value="1"/>
</dbReference>
<dbReference type="InterPro" id="IPR023385">
    <property type="entry name" value="YopX-like_C"/>
</dbReference>
<dbReference type="Proteomes" id="UP000012371">
    <property type="component" value="Unassembled WGS sequence"/>
</dbReference>
<accession>N1VW99</accession>
<protein>
    <submittedName>
        <fullName evidence="2">YopX protein</fullName>
    </submittedName>
</protein>
<dbReference type="Gene3D" id="2.30.30.290">
    <property type="entry name" value="YopX-like domains"/>
    <property type="match status" value="1"/>
</dbReference>
<evidence type="ECO:0000313" key="3">
    <source>
        <dbReference type="Proteomes" id="UP000012371"/>
    </source>
</evidence>
<reference evidence="2" key="1">
    <citation type="submission" date="2013-03" db="EMBL/GenBank/DDBJ databases">
        <authorList>
            <person name="Harkins D.M."/>
            <person name="Durkin A.S."/>
            <person name="Brinkac L.M."/>
            <person name="Haft D.H."/>
            <person name="Selengut J.D."/>
            <person name="Sanka R."/>
            <person name="DePew J."/>
            <person name="Purushe J."/>
            <person name="Hartskeerl R.A."/>
            <person name="Ahmed A."/>
            <person name="van der Linden H."/>
            <person name="Goris M.G.A."/>
            <person name="Vinetz J.M."/>
            <person name="Sutton G.G."/>
            <person name="Nierman W.C."/>
            <person name="Fouts D.E."/>
        </authorList>
    </citation>
    <scope>NUCLEOTIDE SEQUENCE [LARGE SCALE GENOMIC DNA]</scope>
    <source>
        <strain evidence="2">LT 11-33</strain>
    </source>
</reference>
<dbReference type="EMBL" id="AOGW02000010">
    <property type="protein sequence ID" value="EMY61067.1"/>
    <property type="molecule type" value="Genomic_DNA"/>
</dbReference>
<dbReference type="InterPro" id="IPR019096">
    <property type="entry name" value="YopX_protein"/>
</dbReference>
<feature type="domain" description="YopX protein" evidence="1">
    <location>
        <begin position="14"/>
        <end position="124"/>
    </location>
</feature>
<sequence>MLNLVPVMAFTIRFRVWDKQEKEFTQKGFSLTLDGKLLKFGQPIPNEDNYIVNSFTGLKDKYDKDLFEEDIIEHTVAKGGNLTQHTGVIRYNNEHGAFYLENGPPLLQLFSIRKVGNPYENPILYDLYLKSKS</sequence>
<organism evidence="2 3">
    <name type="scientific">Leptospira terpstrae serovar Hualin str. LT 11-33 = ATCC 700639</name>
    <dbReference type="NCBI Taxonomy" id="1257025"/>
    <lineage>
        <taxon>Bacteria</taxon>
        <taxon>Pseudomonadati</taxon>
        <taxon>Spirochaetota</taxon>
        <taxon>Spirochaetia</taxon>
        <taxon>Leptospirales</taxon>
        <taxon>Leptospiraceae</taxon>
        <taxon>Leptospira</taxon>
    </lineage>
</organism>